<keyword evidence="7" id="KW-1185">Reference proteome</keyword>
<gene>
    <name evidence="5" type="primary">tatC</name>
    <name evidence="6" type="ORF">SAMN05216180_3011</name>
</gene>
<evidence type="ECO:0000256" key="4">
    <source>
        <dbReference type="ARBA" id="ARBA00023136"/>
    </source>
</evidence>
<dbReference type="HAMAP" id="MF_00902">
    <property type="entry name" value="TatC"/>
    <property type="match status" value="1"/>
</dbReference>
<evidence type="ECO:0000313" key="7">
    <source>
        <dbReference type="Proteomes" id="UP000199158"/>
    </source>
</evidence>
<dbReference type="EMBL" id="FOCG01000009">
    <property type="protein sequence ID" value="SEN18619.1"/>
    <property type="molecule type" value="Genomic_DNA"/>
</dbReference>
<comment type="subcellular location">
    <subcellularLocation>
        <location evidence="5">Cell membrane</location>
        <topology evidence="5">Multi-pass membrane protein</topology>
    </subcellularLocation>
    <subcellularLocation>
        <location evidence="1">Membrane</location>
        <topology evidence="1">Multi-pass membrane protein</topology>
    </subcellularLocation>
</comment>
<feature type="transmembrane region" description="Helical" evidence="5">
    <location>
        <begin position="20"/>
        <end position="42"/>
    </location>
</feature>
<proteinExistence type="inferred from homology"/>
<dbReference type="GO" id="GO:0065002">
    <property type="term" value="P:intracellular protein transmembrane transport"/>
    <property type="evidence" value="ECO:0007669"/>
    <property type="project" value="TreeGrafter"/>
</dbReference>
<keyword evidence="5" id="KW-0811">Translocation</keyword>
<feature type="transmembrane region" description="Helical" evidence="5">
    <location>
        <begin position="152"/>
        <end position="174"/>
    </location>
</feature>
<keyword evidence="2 5" id="KW-0812">Transmembrane</keyword>
<evidence type="ECO:0000256" key="2">
    <source>
        <dbReference type="ARBA" id="ARBA00022692"/>
    </source>
</evidence>
<dbReference type="Pfam" id="PF00902">
    <property type="entry name" value="TatC"/>
    <property type="match status" value="1"/>
</dbReference>
<dbReference type="STRING" id="474960.SAMN05216180_3011"/>
<evidence type="ECO:0000313" key="6">
    <source>
        <dbReference type="EMBL" id="SEN18619.1"/>
    </source>
</evidence>
<keyword evidence="4 5" id="KW-0472">Membrane</keyword>
<evidence type="ECO:0000256" key="3">
    <source>
        <dbReference type="ARBA" id="ARBA00022989"/>
    </source>
</evidence>
<feature type="transmembrane region" description="Helical" evidence="5">
    <location>
        <begin position="211"/>
        <end position="231"/>
    </location>
</feature>
<dbReference type="NCBIfam" id="TIGR00945">
    <property type="entry name" value="tatC"/>
    <property type="match status" value="1"/>
</dbReference>
<dbReference type="AlphaFoldDB" id="A0A1H8EGI9"/>
<feature type="transmembrane region" description="Helical" evidence="5">
    <location>
        <begin position="186"/>
        <end position="205"/>
    </location>
</feature>
<protein>
    <recommendedName>
        <fullName evidence="5">Sec-independent protein translocase protein TatC</fullName>
    </recommendedName>
</protein>
<dbReference type="RefSeq" id="WP_092756681.1">
    <property type="nucleotide sequence ID" value="NZ_FOCG01000009.1"/>
</dbReference>
<dbReference type="PRINTS" id="PR01840">
    <property type="entry name" value="TATCFAMILY"/>
</dbReference>
<evidence type="ECO:0000256" key="1">
    <source>
        <dbReference type="ARBA" id="ARBA00004141"/>
    </source>
</evidence>
<evidence type="ECO:0000256" key="5">
    <source>
        <dbReference type="HAMAP-Rule" id="MF_00902"/>
    </source>
</evidence>
<name>A0A1H8EGI9_9FIRM</name>
<dbReference type="OrthoDB" id="9777044at2"/>
<dbReference type="PANTHER" id="PTHR30371:SF0">
    <property type="entry name" value="SEC-INDEPENDENT PROTEIN TRANSLOCASE PROTEIN TATC, CHLOROPLASTIC-RELATED"/>
    <property type="match status" value="1"/>
</dbReference>
<comment type="subunit">
    <text evidence="5">Forms a complex with TatA.</text>
</comment>
<dbReference type="PANTHER" id="PTHR30371">
    <property type="entry name" value="SEC-INDEPENDENT PROTEIN TRANSLOCASE PROTEIN TATC"/>
    <property type="match status" value="1"/>
</dbReference>
<comment type="function">
    <text evidence="5">Part of the twin-arginine translocation (Tat) system that transports large folded proteins containing a characteristic twin-arginine motif in their signal peptide across membranes.</text>
</comment>
<dbReference type="Proteomes" id="UP000199158">
    <property type="component" value="Unassembled WGS sequence"/>
</dbReference>
<comment type="similarity">
    <text evidence="5">Belongs to the TatC family.</text>
</comment>
<keyword evidence="5" id="KW-1003">Cell membrane</keyword>
<feature type="transmembrane region" description="Helical" evidence="5">
    <location>
        <begin position="62"/>
        <end position="88"/>
    </location>
</feature>
<keyword evidence="5" id="KW-0653">Protein transport</keyword>
<dbReference type="GO" id="GO:0009977">
    <property type="term" value="F:proton motive force dependent protein transmembrane transporter activity"/>
    <property type="evidence" value="ECO:0007669"/>
    <property type="project" value="TreeGrafter"/>
</dbReference>
<sequence>MKKKNEMPLLDHLSELRRRLIIVVVTNVGAAMIIFNFAGIVMEYLLAINPGMQLVYISPSELFLIYMNISFLAAFIVCSPITIYEIWAFVEKGLYKREKIYVLVSLLFGLICFAGGVYFCYRIVLPVTLQFFTRIAISEVKAMISVKSYTSFVNVMLLSFGIVFEMPVIVFMLTKLEILKPSFLQKYKGVMIVIIFIVAAIVTPPDVISQLMLAIPMVILLYLSIMISVVVDKMNKKRRKKEELELAA</sequence>
<feature type="transmembrane region" description="Helical" evidence="5">
    <location>
        <begin position="100"/>
        <end position="124"/>
    </location>
</feature>
<reference evidence="6 7" key="1">
    <citation type="submission" date="2016-10" db="EMBL/GenBank/DDBJ databases">
        <authorList>
            <person name="de Groot N.N."/>
        </authorList>
    </citation>
    <scope>NUCLEOTIDE SEQUENCE [LARGE SCALE GENOMIC DNA]</scope>
    <source>
        <strain evidence="6 7">CGMCC 1.5070</strain>
    </source>
</reference>
<organism evidence="6 7">
    <name type="scientific">Hydrogenoanaerobacterium saccharovorans</name>
    <dbReference type="NCBI Taxonomy" id="474960"/>
    <lineage>
        <taxon>Bacteria</taxon>
        <taxon>Bacillati</taxon>
        <taxon>Bacillota</taxon>
        <taxon>Clostridia</taxon>
        <taxon>Eubacteriales</taxon>
        <taxon>Oscillospiraceae</taxon>
        <taxon>Hydrogenoanaerobacterium</taxon>
    </lineage>
</organism>
<dbReference type="GO" id="GO:0043953">
    <property type="term" value="P:protein transport by the Tat complex"/>
    <property type="evidence" value="ECO:0007669"/>
    <property type="project" value="UniProtKB-UniRule"/>
</dbReference>
<keyword evidence="3 5" id="KW-1133">Transmembrane helix</keyword>
<dbReference type="GO" id="GO:0033281">
    <property type="term" value="C:TAT protein transport complex"/>
    <property type="evidence" value="ECO:0007669"/>
    <property type="project" value="UniProtKB-UniRule"/>
</dbReference>
<keyword evidence="5" id="KW-0813">Transport</keyword>
<dbReference type="InterPro" id="IPR002033">
    <property type="entry name" value="TatC"/>
</dbReference>
<accession>A0A1H8EGI9</accession>